<dbReference type="EMBL" id="JAAMPA010000002">
    <property type="protein sequence ID" value="NIH69518.1"/>
    <property type="molecule type" value="Genomic_DNA"/>
</dbReference>
<feature type="compositionally biased region" description="Low complexity" evidence="10">
    <location>
        <begin position="546"/>
        <end position="558"/>
    </location>
</feature>
<dbReference type="Gene3D" id="1.20.1640.10">
    <property type="entry name" value="Multidrug efflux transporter AcrB transmembrane domain"/>
    <property type="match status" value="1"/>
</dbReference>
<accession>A0A846LVJ3</accession>
<comment type="subcellular location">
    <subcellularLocation>
        <location evidence="9">Cell membrane</location>
        <topology evidence="9">Multi-pass membrane protein</topology>
    </subcellularLocation>
    <subcellularLocation>
        <location evidence="1">Membrane</location>
        <topology evidence="1">Multi-pass membrane protein</topology>
    </subcellularLocation>
</comment>
<feature type="domain" description="SecDF P1 head subdomain" evidence="13">
    <location>
        <begin position="232"/>
        <end position="334"/>
    </location>
</feature>
<proteinExistence type="inferred from homology"/>
<reference evidence="17" key="2">
    <citation type="journal article" date="2019" name="Int. J. Syst. Evol. Microbiol.">
        <title>The Global Catalogue of Microorganisms (GCM) 10K type strain sequencing project: providing services to taxonomists for standard genome sequencing and annotation.</title>
        <authorList>
            <consortium name="The Broad Institute Genomics Platform"/>
            <consortium name="The Broad Institute Genome Sequencing Center for Infectious Disease"/>
            <person name="Wu L."/>
            <person name="Ma J."/>
        </authorList>
    </citation>
    <scope>NUCLEOTIDE SEQUENCE [LARGE SCALE GENOMIC DNA]</scope>
    <source>
        <strain evidence="17">CGMCC 4.5581</strain>
    </source>
</reference>
<evidence type="ECO:0000256" key="6">
    <source>
        <dbReference type="ARBA" id="ARBA00022989"/>
    </source>
</evidence>
<feature type="region of interest" description="Disordered" evidence="10">
    <location>
        <begin position="124"/>
        <end position="198"/>
    </location>
</feature>
<dbReference type="PANTHER" id="PTHR30081">
    <property type="entry name" value="PROTEIN-EXPORT MEMBRANE PROTEIN SEC"/>
    <property type="match status" value="1"/>
</dbReference>
<evidence type="ECO:0000256" key="10">
    <source>
        <dbReference type="SAM" id="MobiDB-lite"/>
    </source>
</evidence>
<dbReference type="PANTHER" id="PTHR30081:SF1">
    <property type="entry name" value="PROTEIN TRANSLOCASE SUBUNIT SECD"/>
    <property type="match status" value="1"/>
</dbReference>
<dbReference type="HAMAP" id="MF_01463_B">
    <property type="entry name" value="SecD_B"/>
    <property type="match status" value="1"/>
</dbReference>
<evidence type="ECO:0000256" key="5">
    <source>
        <dbReference type="ARBA" id="ARBA00022927"/>
    </source>
</evidence>
<dbReference type="Pfam" id="PF03176">
    <property type="entry name" value="MMPL"/>
    <property type="match status" value="1"/>
</dbReference>
<keyword evidence="17" id="KW-1185">Reference proteome</keyword>
<comment type="function">
    <text evidence="9">Part of the Sec protein translocase complex. Interacts with the SecYEG preprotein conducting channel. SecDF uses the proton motive force (PMF) to complete protein translocation after the ATP-dependent function of SecA.</text>
</comment>
<evidence type="ECO:0000259" key="11">
    <source>
        <dbReference type="Pfam" id="PF03176"/>
    </source>
</evidence>
<dbReference type="GO" id="GO:0006605">
    <property type="term" value="P:protein targeting"/>
    <property type="evidence" value="ECO:0007669"/>
    <property type="project" value="UniProtKB-UniRule"/>
</dbReference>
<feature type="transmembrane region" description="Helical" evidence="9">
    <location>
        <begin position="12"/>
        <end position="30"/>
    </location>
</feature>
<dbReference type="Gene3D" id="3.30.70.3220">
    <property type="match status" value="1"/>
</dbReference>
<comment type="caution">
    <text evidence="15">The sequence shown here is derived from an EMBL/GenBank/DDBJ whole genome shotgun (WGS) entry which is preliminary data.</text>
</comment>
<dbReference type="AlphaFoldDB" id="A0A846LVJ3"/>
<evidence type="ECO:0000313" key="16">
    <source>
        <dbReference type="Proteomes" id="UP000552836"/>
    </source>
</evidence>
<evidence type="ECO:0000256" key="9">
    <source>
        <dbReference type="HAMAP-Rule" id="MF_01463"/>
    </source>
</evidence>
<keyword evidence="6 9" id="KW-1133">Transmembrane helix</keyword>
<dbReference type="InterPro" id="IPR022813">
    <property type="entry name" value="SecD/SecF_arch_bac"/>
</dbReference>
<feature type="region of interest" description="Disordered" evidence="10">
    <location>
        <begin position="528"/>
        <end position="558"/>
    </location>
</feature>
<evidence type="ECO:0000256" key="3">
    <source>
        <dbReference type="ARBA" id="ARBA00022475"/>
    </source>
</evidence>
<protein>
    <recommendedName>
        <fullName evidence="9">Protein translocase subunit SecD</fullName>
    </recommendedName>
</protein>
<dbReference type="InterPro" id="IPR048631">
    <property type="entry name" value="SecD_1st"/>
</dbReference>
<evidence type="ECO:0000256" key="2">
    <source>
        <dbReference type="ARBA" id="ARBA00022448"/>
    </source>
</evidence>
<evidence type="ECO:0000259" key="12">
    <source>
        <dbReference type="Pfam" id="PF21760"/>
    </source>
</evidence>
<feature type="transmembrane region" description="Helical" evidence="9">
    <location>
        <begin position="354"/>
        <end position="374"/>
    </location>
</feature>
<dbReference type="InterPro" id="IPR005791">
    <property type="entry name" value="SecD"/>
</dbReference>
<dbReference type="GO" id="GO:0065002">
    <property type="term" value="P:intracellular protein transmembrane transport"/>
    <property type="evidence" value="ECO:0007669"/>
    <property type="project" value="UniProtKB-UniRule"/>
</dbReference>
<keyword evidence="4 9" id="KW-0812">Transmembrane</keyword>
<reference evidence="15 16" key="3">
    <citation type="submission" date="2020-02" db="EMBL/GenBank/DDBJ databases">
        <title>Sequencing the genomes of 1000 actinobacteria strains.</title>
        <authorList>
            <person name="Klenk H.-P."/>
        </authorList>
    </citation>
    <scope>NUCLEOTIDE SEQUENCE [LARGE SCALE GENOMIC DNA]</scope>
    <source>
        <strain evidence="15 16">DSM 45201</strain>
    </source>
</reference>
<organism evidence="15 16">
    <name type="scientific">Modestobacter marinus</name>
    <dbReference type="NCBI Taxonomy" id="477641"/>
    <lineage>
        <taxon>Bacteria</taxon>
        <taxon>Bacillati</taxon>
        <taxon>Actinomycetota</taxon>
        <taxon>Actinomycetes</taxon>
        <taxon>Geodermatophilales</taxon>
        <taxon>Geodermatophilaceae</taxon>
        <taxon>Modestobacter</taxon>
    </lineage>
</organism>
<keyword evidence="3 9" id="KW-1003">Cell membrane</keyword>
<reference evidence="14" key="4">
    <citation type="submission" date="2024-05" db="EMBL/GenBank/DDBJ databases">
        <authorList>
            <person name="Sun Q."/>
            <person name="Zhou Y."/>
        </authorList>
    </citation>
    <scope>NUCLEOTIDE SEQUENCE</scope>
    <source>
        <strain evidence="14">CGMCC 4.5581</strain>
    </source>
</reference>
<dbReference type="Gene3D" id="3.30.1360.200">
    <property type="match status" value="1"/>
</dbReference>
<dbReference type="InterPro" id="IPR054384">
    <property type="entry name" value="SecDF_P1_head"/>
</dbReference>
<keyword evidence="2 9" id="KW-0813">Transport</keyword>
<dbReference type="RefSeq" id="WP_166757004.1">
    <property type="nucleotide sequence ID" value="NZ_BAABJU010000020.1"/>
</dbReference>
<feature type="compositionally biased region" description="Low complexity" evidence="10">
    <location>
        <begin position="125"/>
        <end position="186"/>
    </location>
</feature>
<evidence type="ECO:0000256" key="7">
    <source>
        <dbReference type="ARBA" id="ARBA00023010"/>
    </source>
</evidence>
<dbReference type="Pfam" id="PF07549">
    <property type="entry name" value="Sec_GG"/>
    <property type="match status" value="1"/>
</dbReference>
<dbReference type="NCBIfam" id="TIGR01129">
    <property type="entry name" value="secD"/>
    <property type="match status" value="1"/>
</dbReference>
<evidence type="ECO:0000313" key="15">
    <source>
        <dbReference type="EMBL" id="NIH69518.1"/>
    </source>
</evidence>
<dbReference type="InterPro" id="IPR022646">
    <property type="entry name" value="SecD/SecF_CS"/>
</dbReference>
<feature type="transmembrane region" description="Helical" evidence="9">
    <location>
        <begin position="381"/>
        <end position="401"/>
    </location>
</feature>
<dbReference type="Proteomes" id="UP000648663">
    <property type="component" value="Unassembled WGS sequence"/>
</dbReference>
<dbReference type="GO" id="GO:0043952">
    <property type="term" value="P:protein transport by the Sec complex"/>
    <property type="evidence" value="ECO:0007669"/>
    <property type="project" value="UniProtKB-UniRule"/>
</dbReference>
<dbReference type="GO" id="GO:0005886">
    <property type="term" value="C:plasma membrane"/>
    <property type="evidence" value="ECO:0007669"/>
    <property type="project" value="UniProtKB-SubCell"/>
</dbReference>
<dbReference type="InterPro" id="IPR055344">
    <property type="entry name" value="SecD_SecF_C_bact"/>
</dbReference>
<reference evidence="14" key="1">
    <citation type="journal article" date="2014" name="Int. J. Syst. Evol. Microbiol.">
        <title>Complete genome of a new Firmicutes species belonging to the dominant human colonic microbiota ('Ruminococcus bicirculans') reveals two chromosomes and a selective capacity to utilize plant glucans.</title>
        <authorList>
            <consortium name="NISC Comparative Sequencing Program"/>
            <person name="Wegmann U."/>
            <person name="Louis P."/>
            <person name="Goesmann A."/>
            <person name="Henrissat B."/>
            <person name="Duncan S.H."/>
            <person name="Flint H.J."/>
        </authorList>
    </citation>
    <scope>NUCLEOTIDE SEQUENCE</scope>
    <source>
        <strain evidence="14">CGMCC 4.5581</strain>
    </source>
</reference>
<evidence type="ECO:0000256" key="4">
    <source>
        <dbReference type="ARBA" id="ARBA00022692"/>
    </source>
</evidence>
<dbReference type="Pfam" id="PF21760">
    <property type="entry name" value="SecD_1st"/>
    <property type="match status" value="1"/>
</dbReference>
<gene>
    <name evidence="9" type="primary">secD</name>
    <name evidence="15" type="ORF">FB380_004006</name>
    <name evidence="14" type="ORF">GCM10011589_33190</name>
</gene>
<comment type="subunit">
    <text evidence="9">Forms a complex with SecF. Part of the essential Sec protein translocation apparatus which comprises SecA, SecYEG and auxiliary proteins SecDF. Other proteins may also be involved.</text>
</comment>
<keyword evidence="5 9" id="KW-0653">Protein transport</keyword>
<sequence length="558" mass="57609">MAARQLPARRYFAAFLAIVAALYALVFLTGDQRTPQLGLDLQGGTTVTLAARTPDGQAPDQEDLELARQIIEQRVNGLGVAEAEVVTEGDSNIVISVPGDDGERARELGATAQLRFRPVLGGPEAAAATDPAATDPAATDPATTDPAATDPAATDPAATDPAATDPAATDPAATDPAATDAAAGEEAVADPDAPPVTQEEAVAEYATLTCDTTSTEVDQPESYIAACSDDGTAKFLLGPAVIEGTDVSDATAGTDVTTGEWVVNLDFTSAGSAAWADYTTANVGNNVAITLDGRVVSAPTINSAITGGTTQISGSFDQAAATELANQLRYGALPLTFSQATAQTITTELGSEQLRAGLIAGAIGVALVFVYALLYYRLLGLVMIASLVLSAVVVYASLVLLSREIGFALSLAGIAGFIVSIGITADSFVVYFERLKDEVREGRSLRSATPRAWVRARRTILSADAVSFLAAAILYWLAIGDVKGFAFTLGLSTVLDLIVVFLFTHPLMAVLSRVKGFGSNRFSGLGQVDHSRRPAGPPRRDPELVGAASGSSTNGSNR</sequence>
<evidence type="ECO:0000259" key="13">
    <source>
        <dbReference type="Pfam" id="PF22599"/>
    </source>
</evidence>
<comment type="similarity">
    <text evidence="9">Belongs to the SecD/SecF family. SecD subfamily.</text>
</comment>
<evidence type="ECO:0000313" key="17">
    <source>
        <dbReference type="Proteomes" id="UP000648663"/>
    </source>
</evidence>
<evidence type="ECO:0000313" key="14">
    <source>
        <dbReference type="EMBL" id="GGL74542.1"/>
    </source>
</evidence>
<dbReference type="NCBIfam" id="TIGR00916">
    <property type="entry name" value="2A0604s01"/>
    <property type="match status" value="1"/>
</dbReference>
<dbReference type="EMBL" id="BMMI01000006">
    <property type="protein sequence ID" value="GGL74542.1"/>
    <property type="molecule type" value="Genomic_DNA"/>
</dbReference>
<feature type="domain" description="Membrane transport protein MMPL" evidence="11">
    <location>
        <begin position="351"/>
        <end position="515"/>
    </location>
</feature>
<dbReference type="GO" id="GO:0015450">
    <property type="term" value="F:protein-transporting ATPase activity"/>
    <property type="evidence" value="ECO:0007669"/>
    <property type="project" value="InterPro"/>
</dbReference>
<feature type="domain" description="Protein translocase subunit SecDF P1" evidence="12">
    <location>
        <begin position="67"/>
        <end position="119"/>
    </location>
</feature>
<dbReference type="Pfam" id="PF22599">
    <property type="entry name" value="SecDF_P1_head"/>
    <property type="match status" value="1"/>
</dbReference>
<evidence type="ECO:0000256" key="1">
    <source>
        <dbReference type="ARBA" id="ARBA00004141"/>
    </source>
</evidence>
<feature type="transmembrane region" description="Helical" evidence="9">
    <location>
        <begin position="485"/>
        <end position="511"/>
    </location>
</feature>
<feature type="transmembrane region" description="Helical" evidence="9">
    <location>
        <begin position="460"/>
        <end position="479"/>
    </location>
</feature>
<name>A0A846LVJ3_9ACTN</name>
<dbReference type="SUPFAM" id="SSF82866">
    <property type="entry name" value="Multidrug efflux transporter AcrB transmembrane domain"/>
    <property type="match status" value="1"/>
</dbReference>
<evidence type="ECO:0000256" key="8">
    <source>
        <dbReference type="ARBA" id="ARBA00023136"/>
    </source>
</evidence>
<dbReference type="InterPro" id="IPR004869">
    <property type="entry name" value="MMPL_dom"/>
</dbReference>
<keyword evidence="8 9" id="KW-0472">Membrane</keyword>
<keyword evidence="7 9" id="KW-0811">Translocation</keyword>
<feature type="transmembrane region" description="Helical" evidence="9">
    <location>
        <begin position="407"/>
        <end position="432"/>
    </location>
</feature>
<dbReference type="Proteomes" id="UP000552836">
    <property type="component" value="Unassembled WGS sequence"/>
</dbReference>